<dbReference type="RefSeq" id="WP_046172814.1">
    <property type="nucleotide sequence ID" value="NZ_FOMB01000014.1"/>
</dbReference>
<dbReference type="EMBL" id="LAPV01000192">
    <property type="protein sequence ID" value="KKC31323.1"/>
    <property type="molecule type" value="Genomic_DNA"/>
</dbReference>
<dbReference type="EMBL" id="FOMB01000014">
    <property type="protein sequence ID" value="SFC90122.1"/>
    <property type="molecule type" value="Genomic_DNA"/>
</dbReference>
<dbReference type="Pfam" id="PF10006">
    <property type="entry name" value="DUF2249"/>
    <property type="match status" value="2"/>
</dbReference>
<reference evidence="3 5" key="2">
    <citation type="submission" date="2016-10" db="EMBL/GenBank/DDBJ databases">
        <authorList>
            <person name="de Groot N.N."/>
        </authorList>
    </citation>
    <scope>NUCLEOTIDE SEQUENCE [LARGE SCALE GENOMIC DNA]</scope>
    <source>
        <strain evidence="3 5">CGMCC 1.10210</strain>
    </source>
</reference>
<dbReference type="SUPFAM" id="SSF64307">
    <property type="entry name" value="SirA-like"/>
    <property type="match status" value="1"/>
</dbReference>
<dbReference type="InterPro" id="IPR036868">
    <property type="entry name" value="TusA-like_sf"/>
</dbReference>
<sequence length="169" mass="18646">MNDLELDVRPILRNGGEPFGAIMGAVAQLEKGQRLKLFATFKPEPLFQVMASQGFSNEARLLNDGDWLVIFTPIAGAHTATVSENAEAPESWSDPTHYLDCTELDPPEPMVRILEKMEAMQAGEVLFALLGREPIFLFPELKARGHAWAGDFDASGTAYRLMIRAGERA</sequence>
<dbReference type="GO" id="GO:0016740">
    <property type="term" value="F:transferase activity"/>
    <property type="evidence" value="ECO:0007669"/>
    <property type="project" value="UniProtKB-KW"/>
</dbReference>
<feature type="domain" description="DUF2249" evidence="1">
    <location>
        <begin position="5"/>
        <end position="72"/>
    </location>
</feature>
<gene>
    <name evidence="3" type="ORF">SAMN04488059_11421</name>
    <name evidence="2" type="ORF">WH91_20295</name>
</gene>
<dbReference type="OrthoDB" id="30295at2"/>
<dbReference type="PATRIC" id="fig|728005.3.peg.2399"/>
<accession>A0A0F5PRP6</accession>
<dbReference type="Proteomes" id="UP000182258">
    <property type="component" value="Unassembled WGS sequence"/>
</dbReference>
<feature type="domain" description="DUF2249" evidence="1">
    <location>
        <begin position="99"/>
        <end position="164"/>
    </location>
</feature>
<evidence type="ECO:0000313" key="2">
    <source>
        <dbReference type="EMBL" id="KKC31323.1"/>
    </source>
</evidence>
<evidence type="ECO:0000259" key="1">
    <source>
        <dbReference type="Pfam" id="PF10006"/>
    </source>
</evidence>
<organism evidence="3 5">
    <name type="scientific">Devosia psychrophila</name>
    <dbReference type="NCBI Taxonomy" id="728005"/>
    <lineage>
        <taxon>Bacteria</taxon>
        <taxon>Pseudomonadati</taxon>
        <taxon>Pseudomonadota</taxon>
        <taxon>Alphaproteobacteria</taxon>
        <taxon>Hyphomicrobiales</taxon>
        <taxon>Devosiaceae</taxon>
        <taxon>Devosia</taxon>
    </lineage>
</organism>
<keyword evidence="4" id="KW-1185">Reference proteome</keyword>
<dbReference type="AlphaFoldDB" id="A0A0F5PRP6"/>
<proteinExistence type="predicted"/>
<protein>
    <submittedName>
        <fullName evidence="3">TusA-related sulfurtransferase</fullName>
    </submittedName>
    <submittedName>
        <fullName evidence="2">Universal stress protein</fullName>
    </submittedName>
</protein>
<dbReference type="InterPro" id="IPR018720">
    <property type="entry name" value="DUF2249"/>
</dbReference>
<dbReference type="Proteomes" id="UP000033519">
    <property type="component" value="Unassembled WGS sequence"/>
</dbReference>
<reference evidence="2 4" key="1">
    <citation type="submission" date="2015-03" db="EMBL/GenBank/DDBJ databases">
        <authorList>
            <person name="Lepp D."/>
            <person name="Hassan Y.I."/>
            <person name="Li X.-Z."/>
            <person name="Zhou T."/>
        </authorList>
    </citation>
    <scope>NUCLEOTIDE SEQUENCE [LARGE SCALE GENOMIC DNA]</scope>
    <source>
        <strain evidence="2 4">Cr7-05</strain>
    </source>
</reference>
<evidence type="ECO:0000313" key="4">
    <source>
        <dbReference type="Proteomes" id="UP000033519"/>
    </source>
</evidence>
<dbReference type="STRING" id="728005.SAMN04488059_11421"/>
<evidence type="ECO:0000313" key="5">
    <source>
        <dbReference type="Proteomes" id="UP000182258"/>
    </source>
</evidence>
<name>A0A0F5PRP6_9HYPH</name>
<evidence type="ECO:0000313" key="3">
    <source>
        <dbReference type="EMBL" id="SFC90122.1"/>
    </source>
</evidence>
<keyword evidence="3" id="KW-0808">Transferase</keyword>